<feature type="transmembrane region" description="Helical" evidence="1">
    <location>
        <begin position="175"/>
        <end position="196"/>
    </location>
</feature>
<feature type="transmembrane region" description="Helical" evidence="1">
    <location>
        <begin position="49"/>
        <end position="70"/>
    </location>
</feature>
<dbReference type="Proteomes" id="UP000619457">
    <property type="component" value="Unassembled WGS sequence"/>
</dbReference>
<gene>
    <name evidence="3" type="ORF">GCM10007049_03400</name>
</gene>
<keyword evidence="1" id="KW-0812">Transmembrane</keyword>
<feature type="transmembrane region" description="Helical" evidence="1">
    <location>
        <begin position="22"/>
        <end position="43"/>
    </location>
</feature>
<dbReference type="PANTHER" id="PTHR42208">
    <property type="entry name" value="HEAVY METAL TRANSPORTER-RELATED"/>
    <property type="match status" value="1"/>
</dbReference>
<feature type="transmembrane region" description="Helical" evidence="1">
    <location>
        <begin position="103"/>
        <end position="126"/>
    </location>
</feature>
<reference evidence="3" key="1">
    <citation type="journal article" date="2014" name="Int. J. Syst. Evol. Microbiol.">
        <title>Complete genome sequence of Corynebacterium casei LMG S-19264T (=DSM 44701T), isolated from a smear-ripened cheese.</title>
        <authorList>
            <consortium name="US DOE Joint Genome Institute (JGI-PGF)"/>
            <person name="Walter F."/>
            <person name="Albersmeier A."/>
            <person name="Kalinowski J."/>
            <person name="Ruckert C."/>
        </authorList>
    </citation>
    <scope>NUCLEOTIDE SEQUENCE</scope>
    <source>
        <strain evidence="3">KCTC 12368</strain>
    </source>
</reference>
<evidence type="ECO:0000259" key="2">
    <source>
        <dbReference type="Pfam" id="PF13386"/>
    </source>
</evidence>
<keyword evidence="4" id="KW-1185">Reference proteome</keyword>
<keyword evidence="1" id="KW-0472">Membrane</keyword>
<comment type="caution">
    <text evidence="3">The sequence shown here is derived from an EMBL/GenBank/DDBJ whole genome shotgun (WGS) entry which is preliminary data.</text>
</comment>
<dbReference type="PANTHER" id="PTHR42208:SF1">
    <property type="entry name" value="HEAVY METAL TRANSPORTER"/>
    <property type="match status" value="1"/>
</dbReference>
<accession>A0A918PMD8</accession>
<keyword evidence="1" id="KW-1133">Transmembrane helix</keyword>
<sequence>MCGPIALVASQSIPVKVWTRKLWYHIGRACTYAVLGLLIGLVGKSLQMAGIQQSLSISLGLLIIVMAVFFRKKNKLPSSRFFAGFTSSIKANLGLWLKRKGGLAFFVTGLVNGLLPCGMVYIALVATLALSDPWQGSLYMAAFGLGTTPLLLGLMLGHSLVNLKWRQRIFNSMPYFAMFIGVMFIMRGMGLGLHMLSPVLDFGFGASTADSMTICQ</sequence>
<dbReference type="AlphaFoldDB" id="A0A918PMD8"/>
<reference evidence="3" key="2">
    <citation type="submission" date="2020-09" db="EMBL/GenBank/DDBJ databases">
        <authorList>
            <person name="Sun Q."/>
            <person name="Kim S."/>
        </authorList>
    </citation>
    <scope>NUCLEOTIDE SEQUENCE</scope>
    <source>
        <strain evidence="3">KCTC 12368</strain>
    </source>
</reference>
<organism evidence="3 4">
    <name type="scientific">Echinicola pacifica</name>
    <dbReference type="NCBI Taxonomy" id="346377"/>
    <lineage>
        <taxon>Bacteria</taxon>
        <taxon>Pseudomonadati</taxon>
        <taxon>Bacteroidota</taxon>
        <taxon>Cytophagia</taxon>
        <taxon>Cytophagales</taxon>
        <taxon>Cyclobacteriaceae</taxon>
        <taxon>Echinicola</taxon>
    </lineage>
</organism>
<evidence type="ECO:0000256" key="1">
    <source>
        <dbReference type="SAM" id="Phobius"/>
    </source>
</evidence>
<dbReference type="InterPro" id="IPR039447">
    <property type="entry name" value="UreH-like_TM_dom"/>
</dbReference>
<feature type="transmembrane region" description="Helical" evidence="1">
    <location>
        <begin position="138"/>
        <end position="163"/>
    </location>
</feature>
<feature type="domain" description="Urease accessory protein UreH-like transmembrane" evidence="2">
    <location>
        <begin position="1"/>
        <end position="182"/>
    </location>
</feature>
<proteinExistence type="predicted"/>
<dbReference type="EMBL" id="BMWX01000001">
    <property type="protein sequence ID" value="GGZ14767.1"/>
    <property type="molecule type" value="Genomic_DNA"/>
</dbReference>
<name>A0A918PMD8_9BACT</name>
<evidence type="ECO:0000313" key="4">
    <source>
        <dbReference type="Proteomes" id="UP000619457"/>
    </source>
</evidence>
<protein>
    <submittedName>
        <fullName evidence="3">Membrane protein</fullName>
    </submittedName>
</protein>
<dbReference type="Pfam" id="PF13386">
    <property type="entry name" value="DsbD_2"/>
    <property type="match status" value="1"/>
</dbReference>
<evidence type="ECO:0000313" key="3">
    <source>
        <dbReference type="EMBL" id="GGZ14767.1"/>
    </source>
</evidence>